<evidence type="ECO:0000313" key="1">
    <source>
        <dbReference type="EMBL" id="MCI04776.1"/>
    </source>
</evidence>
<dbReference type="EMBL" id="LXQA010056457">
    <property type="protein sequence ID" value="MCI04776.1"/>
    <property type="molecule type" value="Genomic_DNA"/>
</dbReference>
<dbReference type="PANTHER" id="PTHR20953">
    <property type="entry name" value="KINASE-RELATED"/>
    <property type="match status" value="1"/>
</dbReference>
<protein>
    <submittedName>
        <fullName evidence="1">P-loop containing nucleoside triphosphate hydrolases superfamily protein</fullName>
    </submittedName>
</protein>
<dbReference type="GO" id="GO:0009507">
    <property type="term" value="C:chloroplast"/>
    <property type="evidence" value="ECO:0007669"/>
    <property type="project" value="TreeGrafter"/>
</dbReference>
<evidence type="ECO:0000313" key="2">
    <source>
        <dbReference type="Proteomes" id="UP000265520"/>
    </source>
</evidence>
<dbReference type="EMBL" id="LXQA010053929">
    <property type="protein sequence ID" value="MCI03985.1"/>
    <property type="molecule type" value="Genomic_DNA"/>
</dbReference>
<proteinExistence type="predicted"/>
<dbReference type="GO" id="GO:0016787">
    <property type="term" value="F:hydrolase activity"/>
    <property type="evidence" value="ECO:0007669"/>
    <property type="project" value="UniProtKB-KW"/>
</dbReference>
<feature type="non-terminal residue" evidence="1">
    <location>
        <position position="135"/>
    </location>
</feature>
<dbReference type="PANTHER" id="PTHR20953:SF3">
    <property type="entry name" value="P-LOOP CONTAINING NUCLEOSIDE TRIPHOSPHATE HYDROLASES SUPERFAMILY PROTEIN"/>
    <property type="match status" value="1"/>
</dbReference>
<organism evidence="1 2">
    <name type="scientific">Trifolium medium</name>
    <dbReference type="NCBI Taxonomy" id="97028"/>
    <lineage>
        <taxon>Eukaryota</taxon>
        <taxon>Viridiplantae</taxon>
        <taxon>Streptophyta</taxon>
        <taxon>Embryophyta</taxon>
        <taxon>Tracheophyta</taxon>
        <taxon>Spermatophyta</taxon>
        <taxon>Magnoliopsida</taxon>
        <taxon>eudicotyledons</taxon>
        <taxon>Gunneridae</taxon>
        <taxon>Pentapetalae</taxon>
        <taxon>rosids</taxon>
        <taxon>fabids</taxon>
        <taxon>Fabales</taxon>
        <taxon>Fabaceae</taxon>
        <taxon>Papilionoideae</taxon>
        <taxon>50 kb inversion clade</taxon>
        <taxon>NPAAA clade</taxon>
        <taxon>Hologalegina</taxon>
        <taxon>IRL clade</taxon>
        <taxon>Trifolieae</taxon>
        <taxon>Trifolium</taxon>
    </lineage>
</organism>
<name>A0A392P0A1_9FABA</name>
<comment type="caution">
    <text evidence="1">The sequence shown here is derived from an EMBL/GenBank/DDBJ whole genome shotgun (WGS) entry which is preliminary data.</text>
</comment>
<reference evidence="1 2" key="1">
    <citation type="journal article" date="2018" name="Front. Plant Sci.">
        <title>Red Clover (Trifolium pratense) and Zigzag Clover (T. medium) - A Picture of Genomic Similarities and Differences.</title>
        <authorList>
            <person name="Dluhosova J."/>
            <person name="Istvanek J."/>
            <person name="Nedelnik J."/>
            <person name="Repkova J."/>
        </authorList>
    </citation>
    <scope>NUCLEOTIDE SEQUENCE [LARGE SCALE GENOMIC DNA]</scope>
    <source>
        <strain evidence="1">10/8</strain>
        <strain evidence="2">cv. 10/8</strain>
        <tissue evidence="1">Leaf</tissue>
    </source>
</reference>
<sequence length="135" mass="15476">MLLRFPVPLHLLLRRHDHHQPLLLNSVPSKRFNSHIFSHPHSLFQTVPVLRVGYPTGLSSPSTFSEDESDVELGRLLSLLPEEMRRRVSEHPELQMLIEVVMDLGRKPLARFPSGDFVISEYPITVQDIQHATAQ</sequence>
<dbReference type="Proteomes" id="UP000265520">
    <property type="component" value="Unassembled WGS sequence"/>
</dbReference>
<dbReference type="AlphaFoldDB" id="A0A392P0A1"/>
<keyword evidence="1" id="KW-0378">Hydrolase</keyword>
<accession>A0A392P0A1</accession>
<keyword evidence="2" id="KW-1185">Reference proteome</keyword>